<keyword evidence="2" id="KW-1185">Reference proteome</keyword>
<sequence>MEPRPAHIIAMLELHHGRMVARLRNVLDTQVRRAPEAGVITNELGFLALEAEAYRAFVHAHADQLARVAPVTDAGSGGEDEHVLRDAADSLYFDILHINDRVDRDGESDPGVVTRIARVGADFLEYTRRCHLSIQRRRADRVSAIRAVIARGTVPLAASYVPWTGCS</sequence>
<reference evidence="1 2" key="1">
    <citation type="submission" date="2020-08" db="EMBL/GenBank/DDBJ databases">
        <title>Genome sequencing of Purple Non-Sulfur Bacteria from various extreme environments.</title>
        <authorList>
            <person name="Mayer M."/>
        </authorList>
    </citation>
    <scope>NUCLEOTIDE SEQUENCE [LARGE SCALE GENOMIC DNA]</scope>
    <source>
        <strain evidence="1 2">JA131</strain>
    </source>
</reference>
<gene>
    <name evidence="1" type="ORF">GGD89_000222</name>
</gene>
<dbReference type="RefSeq" id="WP_184042244.1">
    <property type="nucleotide sequence ID" value="NZ_JACIGK010000001.1"/>
</dbReference>
<name>A0A7W6RAM2_9PROT</name>
<comment type="caution">
    <text evidence="1">The sequence shown here is derived from an EMBL/GenBank/DDBJ whole genome shotgun (WGS) entry which is preliminary data.</text>
</comment>
<dbReference type="Proteomes" id="UP000554286">
    <property type="component" value="Unassembled WGS sequence"/>
</dbReference>
<evidence type="ECO:0000313" key="1">
    <source>
        <dbReference type="EMBL" id="MBB4264616.1"/>
    </source>
</evidence>
<dbReference type="AlphaFoldDB" id="A0A7W6RAM2"/>
<organism evidence="1 2">
    <name type="scientific">Roseospira visakhapatnamensis</name>
    <dbReference type="NCBI Taxonomy" id="390880"/>
    <lineage>
        <taxon>Bacteria</taxon>
        <taxon>Pseudomonadati</taxon>
        <taxon>Pseudomonadota</taxon>
        <taxon>Alphaproteobacteria</taxon>
        <taxon>Rhodospirillales</taxon>
        <taxon>Rhodospirillaceae</taxon>
        <taxon>Roseospira</taxon>
    </lineage>
</organism>
<evidence type="ECO:0000313" key="2">
    <source>
        <dbReference type="Proteomes" id="UP000554286"/>
    </source>
</evidence>
<proteinExistence type="predicted"/>
<protein>
    <submittedName>
        <fullName evidence="1">Uncharacterized protein</fullName>
    </submittedName>
</protein>
<dbReference type="EMBL" id="JACIGK010000001">
    <property type="protein sequence ID" value="MBB4264616.1"/>
    <property type="molecule type" value="Genomic_DNA"/>
</dbReference>
<accession>A0A7W6RAM2</accession>